<dbReference type="InterPro" id="IPR011335">
    <property type="entry name" value="Restrct_endonuc-II-like"/>
</dbReference>
<reference evidence="1" key="1">
    <citation type="journal article" date="2015" name="Nature">
        <title>Complex archaea that bridge the gap between prokaryotes and eukaryotes.</title>
        <authorList>
            <person name="Spang A."/>
            <person name="Saw J.H."/>
            <person name="Jorgensen S.L."/>
            <person name="Zaremba-Niedzwiedzka K."/>
            <person name="Martijn J."/>
            <person name="Lind A.E."/>
            <person name="van Eijk R."/>
            <person name="Schleper C."/>
            <person name="Guy L."/>
            <person name="Ettema T.J."/>
        </authorList>
    </citation>
    <scope>NUCLEOTIDE SEQUENCE</scope>
</reference>
<gene>
    <name evidence="1" type="ORF">LCGC14_1000650</name>
</gene>
<accession>A0A0F9R989</accession>
<proteinExistence type="predicted"/>
<evidence type="ECO:0000313" key="1">
    <source>
        <dbReference type="EMBL" id="KKN13988.1"/>
    </source>
</evidence>
<protein>
    <recommendedName>
        <fullName evidence="2">DUF559 domain-containing protein</fullName>
    </recommendedName>
</protein>
<sequence>MVTKKAWIIRKERYGKSGFKNPEERKKKISENTKKALANPEIKAKIIIDRKRRKEKYGYINSPETRKKISEIWKKKWANGEVTRKQRTHIRGKGINTQFKKGHKVPEKWRKAVRESRAKQIFPMRDSSIEIKIQGFLQQLGIEHYTHFYIKEIKHSYQCDILVPSMNLVVEVDGDWWHGNPIKFPSPNKMQMEQIEEDKIRTKELIEKGFKVLRLWEFEIKAMKLNDFKNILEVKTNGL</sequence>
<dbReference type="EMBL" id="LAZR01003863">
    <property type="protein sequence ID" value="KKN13988.1"/>
    <property type="molecule type" value="Genomic_DNA"/>
</dbReference>
<organism evidence="1">
    <name type="scientific">marine sediment metagenome</name>
    <dbReference type="NCBI Taxonomy" id="412755"/>
    <lineage>
        <taxon>unclassified sequences</taxon>
        <taxon>metagenomes</taxon>
        <taxon>ecological metagenomes</taxon>
    </lineage>
</organism>
<dbReference type="AlphaFoldDB" id="A0A0F9R989"/>
<evidence type="ECO:0008006" key="2">
    <source>
        <dbReference type="Google" id="ProtNLM"/>
    </source>
</evidence>
<name>A0A0F9R989_9ZZZZ</name>
<dbReference type="Gene3D" id="3.40.960.10">
    <property type="entry name" value="VSR Endonuclease"/>
    <property type="match status" value="1"/>
</dbReference>
<dbReference type="SUPFAM" id="SSF52980">
    <property type="entry name" value="Restriction endonuclease-like"/>
    <property type="match status" value="1"/>
</dbReference>
<comment type="caution">
    <text evidence="1">The sequence shown here is derived from an EMBL/GenBank/DDBJ whole genome shotgun (WGS) entry which is preliminary data.</text>
</comment>